<comment type="pathway">
    <text evidence="1">Protein modification; protein ubiquitination.</text>
</comment>
<dbReference type="InterPro" id="IPR054476">
    <property type="entry name" value="Ltn1_N"/>
</dbReference>
<dbReference type="SUPFAM" id="SSF48371">
    <property type="entry name" value="ARM repeat"/>
    <property type="match status" value="1"/>
</dbReference>
<feature type="region of interest" description="Disordered" evidence="2">
    <location>
        <begin position="1645"/>
        <end position="1667"/>
    </location>
</feature>
<keyword evidence="1" id="KW-0833">Ubl conjugation pathway</keyword>
<dbReference type="InterPro" id="IPR016024">
    <property type="entry name" value="ARM-type_fold"/>
</dbReference>
<dbReference type="GO" id="GO:0005829">
    <property type="term" value="C:cytosol"/>
    <property type="evidence" value="ECO:0007669"/>
    <property type="project" value="UniProtKB-UniRule"/>
</dbReference>
<feature type="domain" description="E3 ubiquitin-protein ligase listerin N-terminal" evidence="3">
    <location>
        <begin position="69"/>
        <end position="183"/>
    </location>
</feature>
<dbReference type="Proteomes" id="UP001497744">
    <property type="component" value="Unassembled WGS sequence"/>
</dbReference>
<dbReference type="GO" id="GO:1990112">
    <property type="term" value="C:RQC complex"/>
    <property type="evidence" value="ECO:0007669"/>
    <property type="project" value="UniProtKB-UniRule"/>
</dbReference>
<keyword evidence="1" id="KW-0862">Zinc</keyword>
<dbReference type="PANTHER" id="PTHR12389:SF0">
    <property type="entry name" value="E3 UBIQUITIN-PROTEIN LIGASE LISTERIN"/>
    <property type="match status" value="1"/>
</dbReference>
<feature type="compositionally biased region" description="Basic residues" evidence="2">
    <location>
        <begin position="1501"/>
        <end position="1520"/>
    </location>
</feature>
<keyword evidence="1" id="KW-0808">Transferase</keyword>
<feature type="region of interest" description="Disordered" evidence="2">
    <location>
        <begin position="1683"/>
        <end position="1711"/>
    </location>
</feature>
<accession>A0AAV4LR77</accession>
<name>A0AAV4LR77_BABCB</name>
<gene>
    <name evidence="4" type="ORF">BcabD6B2_17350</name>
</gene>
<dbReference type="GO" id="GO:0043023">
    <property type="term" value="F:ribosomal large subunit binding"/>
    <property type="evidence" value="ECO:0007669"/>
    <property type="project" value="TreeGrafter"/>
</dbReference>
<evidence type="ECO:0000313" key="4">
    <source>
        <dbReference type="EMBL" id="GIX62300.1"/>
    </source>
</evidence>
<evidence type="ECO:0000259" key="3">
    <source>
        <dbReference type="Pfam" id="PF22958"/>
    </source>
</evidence>
<feature type="region of interest" description="Disordered" evidence="2">
    <location>
        <begin position="1581"/>
        <end position="1629"/>
    </location>
</feature>
<organism evidence="4 5">
    <name type="scientific">Babesia caballi</name>
    <dbReference type="NCBI Taxonomy" id="5871"/>
    <lineage>
        <taxon>Eukaryota</taxon>
        <taxon>Sar</taxon>
        <taxon>Alveolata</taxon>
        <taxon>Apicomplexa</taxon>
        <taxon>Aconoidasida</taxon>
        <taxon>Piroplasmida</taxon>
        <taxon>Babesiidae</taxon>
        <taxon>Babesia</taxon>
    </lineage>
</organism>
<keyword evidence="1" id="KW-0863">Zinc-finger</keyword>
<feature type="region of interest" description="Disordered" evidence="2">
    <location>
        <begin position="1408"/>
        <end position="1427"/>
    </location>
</feature>
<dbReference type="GO" id="GO:0061630">
    <property type="term" value="F:ubiquitin protein ligase activity"/>
    <property type="evidence" value="ECO:0007669"/>
    <property type="project" value="UniProtKB-UniRule"/>
</dbReference>
<reference evidence="4 5" key="1">
    <citation type="submission" date="2021-06" db="EMBL/GenBank/DDBJ databases">
        <title>Genome sequence of Babesia caballi.</title>
        <authorList>
            <person name="Yamagishi J."/>
            <person name="Kidaka T."/>
            <person name="Ochi A."/>
        </authorList>
    </citation>
    <scope>NUCLEOTIDE SEQUENCE [LARGE SCALE GENOMIC DNA]</scope>
    <source>
        <strain evidence="4">USDA-D6B2</strain>
    </source>
</reference>
<comment type="subunit">
    <text evidence="1">Component of the ribosome quality control complex (RQC).</text>
</comment>
<protein>
    <recommendedName>
        <fullName evidence="1">E3 ubiquitin-protein ligase listerin</fullName>
        <ecNumber evidence="1">2.3.2.27</ecNumber>
    </recommendedName>
    <alternativeName>
        <fullName evidence="1">RING-type E3 ubiquitin transferase listerin</fullName>
    </alternativeName>
</protein>
<proteinExistence type="inferred from homology"/>
<dbReference type="EC" id="2.3.2.27" evidence="1"/>
<dbReference type="PANTHER" id="PTHR12389">
    <property type="entry name" value="ZINC FINGER PROTEIN 294"/>
    <property type="match status" value="1"/>
</dbReference>
<comment type="catalytic activity">
    <reaction evidence="1">
        <text>S-ubiquitinyl-[E2 ubiquitin-conjugating enzyme]-L-cysteine + [acceptor protein]-L-lysine = [E2 ubiquitin-conjugating enzyme]-L-cysteine + N(6)-ubiquitinyl-[acceptor protein]-L-lysine.</text>
        <dbReference type="EC" id="2.3.2.27"/>
    </reaction>
</comment>
<dbReference type="GO" id="GO:1990116">
    <property type="term" value="P:ribosome-associated ubiquitin-dependent protein catabolic process"/>
    <property type="evidence" value="ECO:0007669"/>
    <property type="project" value="UniProtKB-UniRule"/>
</dbReference>
<comment type="function">
    <text evidence="1">E3 ubiquitin-protein ligase. Component of the ribosome quality control complex (RQC), a ribosome-associated complex that mediates ubiquitination and extraction of incompletely synthesized nascent chains for proteasomal degradation.</text>
</comment>
<evidence type="ECO:0000313" key="5">
    <source>
        <dbReference type="Proteomes" id="UP001497744"/>
    </source>
</evidence>
<dbReference type="InterPro" id="IPR011989">
    <property type="entry name" value="ARM-like"/>
</dbReference>
<evidence type="ECO:0000256" key="1">
    <source>
        <dbReference type="RuleBase" id="RU367090"/>
    </source>
</evidence>
<dbReference type="EMBL" id="BPLF01000001">
    <property type="protein sequence ID" value="GIX62300.1"/>
    <property type="molecule type" value="Genomic_DNA"/>
</dbReference>
<evidence type="ECO:0000256" key="2">
    <source>
        <dbReference type="SAM" id="MobiDB-lite"/>
    </source>
</evidence>
<dbReference type="Pfam" id="PF22958">
    <property type="entry name" value="Ltn1_1st"/>
    <property type="match status" value="1"/>
</dbReference>
<dbReference type="GO" id="GO:0072344">
    <property type="term" value="P:rescue of stalled ribosome"/>
    <property type="evidence" value="ECO:0007669"/>
    <property type="project" value="UniProtKB-UniRule"/>
</dbReference>
<comment type="similarity">
    <text evidence="1">Belongs to the LTN1 family.</text>
</comment>
<sequence length="1761" mass="192899">MTRKGKKPEERKVRASDFAMYQTAESRPTGLHHIFDAFHHDAAAYGAGDVSSSGRSEGSSCAFSEAQAEIVKALDKLTKKDGTTKLKALEQLQLLLENSQDYVLEGLIPDFTHLFKRLAVVEPLRKIRLNLGQLLRGIATSLKRRMQAYMEGIVTHWWMAMHDDAPDVAAAYCEAFQGLFTTAAASPEELDRKTFRVLVHYMPQIAGGSLSMLSRDIESYKRDWLDVFGKTCDNCATVSDMHNRLICSLLHSLMDLLVYQRKYGHEVFPDEFPVSVLISSEFVGKVGALCRSGSFKQRFASARVLVEFVKVLRTQDLSLAKDVFKIGMQRLHADEEAPITYQHVRLICACARYNSACWEPVVLDNFAPFVKGIMDRYTGDFSATTEFYSLCPCLVSYLPQGWLRSPAGVKAVLEVTAHLLKIMRMKLDADYEQSFTFDAKLFSQMGSSMLYCYYRILLLVETGCDLLVDHAFAPLLQLKCETSSAASHFLLHLPRIFTEFVEESEVLRGSGASDSLLSLLREMHEQQSNGILLARIFASLAKEGEGALAAPENHAGLKSYARDAQLQSKSHILQRDLPPLLMSYLEEPRSRSQLARVDELLGVVDITHCVPLESPILEAPRFLMSHRYPGAWEFEGALSTICRVLAVLKPVLEDPEKYYPGEADINSVLLVSLVALQKCENDEEAVTIAGRVYGRQFKLHSGNCLAVFLKFVQASQRFAQSLSRAMLSWLMDPMHICPATCEAIHSAVDTTALDAGGTIRYYLLHSAIQLGQKVPSKGHILGHSVMVDDLVSFYLVGYYANIAVRSDALLRFSLALLPSWDQGHSAADGAGIICFLQLLQQGAASSAPHSDAGHQVYAPKDVVYTMLALQGTPRRSTWSISRTVSALASAPAVERAAIYDKNAILFSQLWLMNCEKYLFAHDASGERQDAAEGKMGATGADGGEVSGGNGVVSGSKVGPPDLEECFAKLVVATIVHSGFSCPLFEKLVDKVVENGRCTALITDTLVRRLCSASSESTFEFESLIKLFSSYLAKLSKVEDSTIELCKRHYTSNQFVGGFVAALNRRRGTHVTALDNICQVLNTCGKGDVVLFTNCLLELTQVFDDAVSIADGVYSIGSIDRPSFVSKIKALPPTILGYLGKLELSDPVSTCWMHSAFVGLFRSCVGVIKATALDMPTFANMVGGAWLLPALNFCYRALAKPSHLVLALFADIVQFSLANDLVELEDLRVRPSFYDFSASSLNEYFGVLEALSNENISRVQSETHPDMPLDSIDAHYLVSMFVNVAEAADSYAASADAELDRIQRVMESLKAAAYGLLSLLSRSNVCHTYMLCKVSRLWRCSFLFSNIADYSGTLCQVDLEHSNVHLMLPYKFASTVVRPTCAVEGNQKSVPVDVSRLLFNLVQGPAETDSEAAEDSAGEQATPRSQTLECRSARGRQVIAFYLDLVLGPHFSAVLFQTYEGPGDVPHRLAERLHAAAALEGVEPADAAERAGEAADCEAVGRRQRHVRRPRGPARAGHCRAGKKLRRRLVARRRPADAAPVGRLGAARAAAGAGALPGAPLPQGGALPQPGQDAVLQGVQEFPRGGEPRVEPVQERVREEANPEVHQEGDHAAAHRRRAAGAQGQQVERAAHLARRRLSQPVRLARDQGGGLHQADGQDPVHLPAGAPLVRGVGRRRDLQEQAPAVADDGAERRQPGRPAAGPAAVEREHHPVLRRHRGVSHLLLHRAPAVQHHTGEDVQGLQAQVPHGVSIQVRFLPLPIT</sequence>
<dbReference type="Gene3D" id="1.25.10.10">
    <property type="entry name" value="Leucine-rich Repeat Variant"/>
    <property type="match status" value="1"/>
</dbReference>
<dbReference type="RefSeq" id="XP_067714369.1">
    <property type="nucleotide sequence ID" value="XM_067858268.1"/>
</dbReference>
<dbReference type="GO" id="GO:0008270">
    <property type="term" value="F:zinc ion binding"/>
    <property type="evidence" value="ECO:0007669"/>
    <property type="project" value="UniProtKB-KW"/>
</dbReference>
<keyword evidence="5" id="KW-1185">Reference proteome</keyword>
<comment type="caution">
    <text evidence="4">The sequence shown here is derived from an EMBL/GenBank/DDBJ whole genome shotgun (WGS) entry which is preliminary data.</text>
</comment>
<dbReference type="GeneID" id="94193781"/>
<keyword evidence="1" id="KW-0479">Metal-binding</keyword>
<feature type="compositionally biased region" description="Basic and acidic residues" evidence="2">
    <location>
        <begin position="1583"/>
        <end position="1612"/>
    </location>
</feature>
<feature type="region of interest" description="Disordered" evidence="2">
    <location>
        <begin position="1500"/>
        <end position="1520"/>
    </location>
</feature>
<dbReference type="InterPro" id="IPR039795">
    <property type="entry name" value="LTN1/Rkr1"/>
</dbReference>